<proteinExistence type="predicted"/>
<sequence length="116" mass="13048">MDDDTKRDLEYLKSMVDYLRHLGLLSFAGLVLTSNLSIKMFTDPTWKIFAFLSVTGFFLGIVSSLLSQAGHIDRIRKDPIYEVPLSNNFALPTALCLVGVLAGIMFMAAFVLLNWW</sequence>
<keyword evidence="1" id="KW-1133">Transmembrane helix</keyword>
<dbReference type="Proteomes" id="UP000615755">
    <property type="component" value="Unassembled WGS sequence"/>
</dbReference>
<keyword evidence="1" id="KW-0812">Transmembrane</keyword>
<gene>
    <name evidence="2" type="ORF">PAUR_a1192</name>
</gene>
<evidence type="ECO:0000256" key="1">
    <source>
        <dbReference type="SAM" id="Phobius"/>
    </source>
</evidence>
<protein>
    <submittedName>
        <fullName evidence="2">Uncharacterized protein</fullName>
    </submittedName>
</protein>
<dbReference type="EMBL" id="AQGV01000012">
    <property type="protein sequence ID" value="MBE0367760.1"/>
    <property type="molecule type" value="Genomic_DNA"/>
</dbReference>
<comment type="caution">
    <text evidence="2">The sequence shown here is derived from an EMBL/GenBank/DDBJ whole genome shotgun (WGS) entry which is preliminary data.</text>
</comment>
<feature type="transmembrane region" description="Helical" evidence="1">
    <location>
        <begin position="48"/>
        <end position="69"/>
    </location>
</feature>
<name>A0ABR9EBY8_9GAMM</name>
<accession>A0ABR9EBY8</accession>
<keyword evidence="3" id="KW-1185">Reference proteome</keyword>
<keyword evidence="1" id="KW-0472">Membrane</keyword>
<reference evidence="2 3" key="1">
    <citation type="submission" date="2015-03" db="EMBL/GenBank/DDBJ databases">
        <title>Genome sequence of Pseudoalteromonas aurantia.</title>
        <authorList>
            <person name="Xie B.-B."/>
            <person name="Rong J.-C."/>
            <person name="Qin Q.-L."/>
            <person name="Zhang Y.-Z."/>
        </authorList>
    </citation>
    <scope>NUCLEOTIDE SEQUENCE [LARGE SCALE GENOMIC DNA]</scope>
    <source>
        <strain evidence="2 3">208</strain>
    </source>
</reference>
<evidence type="ECO:0000313" key="2">
    <source>
        <dbReference type="EMBL" id="MBE0367760.1"/>
    </source>
</evidence>
<feature type="transmembrane region" description="Helical" evidence="1">
    <location>
        <begin position="18"/>
        <end position="36"/>
    </location>
</feature>
<evidence type="ECO:0000313" key="3">
    <source>
        <dbReference type="Proteomes" id="UP000615755"/>
    </source>
</evidence>
<feature type="transmembrane region" description="Helical" evidence="1">
    <location>
        <begin position="89"/>
        <end position="113"/>
    </location>
</feature>
<dbReference type="RefSeq" id="WP_192507140.1">
    <property type="nucleotide sequence ID" value="NZ_AQGV01000012.1"/>
</dbReference>
<organism evidence="2 3">
    <name type="scientific">Pseudoalteromonas aurantia 208</name>
    <dbReference type="NCBI Taxonomy" id="1314867"/>
    <lineage>
        <taxon>Bacteria</taxon>
        <taxon>Pseudomonadati</taxon>
        <taxon>Pseudomonadota</taxon>
        <taxon>Gammaproteobacteria</taxon>
        <taxon>Alteromonadales</taxon>
        <taxon>Pseudoalteromonadaceae</taxon>
        <taxon>Pseudoalteromonas</taxon>
    </lineage>
</organism>